<dbReference type="InterPro" id="IPR001296">
    <property type="entry name" value="Glyco_trans_1"/>
</dbReference>
<sequence length="331" mass="36514">MNLLMATELSKDASFDVYFYVERATKLPDELRVVACGSLDAALKMAGDAELDFFVTDVTVQYQRMKHLVKQYESNNLNVIVRLGLIPSSKILNLLSESTSIKSVIAVEQTVFDILRDHPVSKKMHVVQNSIPLQMYKQHYPKDISSDCVEITYLGSLVPQKGFGLLAKIWKQILEQHPFAVLNVIGTGQVYGLGDKMGKWGIAEETFESELRKHLMDSDGNPHRSVIFHGILGSNKAKVIENSTVGIANPSGATETFCLSAVELQAGGLPVIAGARYGLNDTVIDGQTGFLVKGEERLKKKLLYLLSNPDVAFNMKRAAKIMCFTVMTAAK</sequence>
<evidence type="ECO:0000313" key="2">
    <source>
        <dbReference type="EMBL" id="ADD96633.1"/>
    </source>
</evidence>
<protein>
    <recommendedName>
        <fullName evidence="1">Glycosyl transferase family 1 domain-containing protein</fullName>
    </recommendedName>
</protein>
<name>D6PLN2_9ZZZZ</name>
<organism evidence="2">
    <name type="scientific">uncultured organism MedDCM-OCT-S12-C71</name>
    <dbReference type="NCBI Taxonomy" id="743666"/>
    <lineage>
        <taxon>unclassified sequences</taxon>
        <taxon>environmental samples</taxon>
    </lineage>
</organism>
<dbReference type="Pfam" id="PF00534">
    <property type="entry name" value="Glycos_transf_1"/>
    <property type="match status" value="1"/>
</dbReference>
<proteinExistence type="predicted"/>
<dbReference type="CAZy" id="GT4">
    <property type="family name" value="Glycosyltransferase Family 4"/>
</dbReference>
<dbReference type="AlphaFoldDB" id="D6PLN2"/>
<feature type="domain" description="Glycosyl transferase family 1" evidence="1">
    <location>
        <begin position="150"/>
        <end position="320"/>
    </location>
</feature>
<dbReference type="GO" id="GO:0016757">
    <property type="term" value="F:glycosyltransferase activity"/>
    <property type="evidence" value="ECO:0007669"/>
    <property type="project" value="InterPro"/>
</dbReference>
<accession>D6PLN2</accession>
<reference evidence="2" key="1">
    <citation type="journal article" date="2010" name="ISME J.">
        <title>Metagenome of the Mediterranean deep chlorophyll maximum studied by direct and fosmid library 454 pyrosequencing.</title>
        <authorList>
            <person name="Ghai R."/>
            <person name="Martin-Cuadrado A.B."/>
            <person name="Molto A.G."/>
            <person name="Heredia I.G."/>
            <person name="Cabrera R."/>
            <person name="Martin J."/>
            <person name="Verdu M."/>
            <person name="Deschamps P."/>
            <person name="Moreira D."/>
            <person name="Lopez-Garcia P."/>
            <person name="Mira A."/>
            <person name="Rodriguez-Valera F."/>
        </authorList>
    </citation>
    <scope>NUCLEOTIDE SEQUENCE</scope>
</reference>
<dbReference type="SUPFAM" id="SSF53756">
    <property type="entry name" value="UDP-Glycosyltransferase/glycogen phosphorylase"/>
    <property type="match status" value="1"/>
</dbReference>
<dbReference type="EMBL" id="GU943152">
    <property type="protein sequence ID" value="ADD96633.1"/>
    <property type="molecule type" value="Genomic_DNA"/>
</dbReference>
<evidence type="ECO:0000259" key="1">
    <source>
        <dbReference type="Pfam" id="PF00534"/>
    </source>
</evidence>
<dbReference type="PANTHER" id="PTHR12526">
    <property type="entry name" value="GLYCOSYLTRANSFERASE"/>
    <property type="match status" value="1"/>
</dbReference>
<dbReference type="PANTHER" id="PTHR12526:SF630">
    <property type="entry name" value="GLYCOSYLTRANSFERASE"/>
    <property type="match status" value="1"/>
</dbReference>
<dbReference type="Gene3D" id="3.40.50.2000">
    <property type="entry name" value="Glycogen Phosphorylase B"/>
    <property type="match status" value="1"/>
</dbReference>